<keyword evidence="2" id="KW-1185">Reference proteome</keyword>
<evidence type="ECO:0000313" key="2">
    <source>
        <dbReference type="Proteomes" id="UP001626536"/>
    </source>
</evidence>
<geneLocation type="plasmid" evidence="1 2">
    <name>pRX1</name>
</geneLocation>
<keyword evidence="1" id="KW-0614">Plasmid</keyword>
<sequence length="57" mass="6293">MSEPDATLAALRNWLLTEHNMTVSWVGVEKDCGASGAKEVIARRRTRSRHVAKAGEE</sequence>
<organism evidence="1 2">
    <name type="scientific">Methylocapsa polymorpha</name>
    <dbReference type="NCBI Taxonomy" id="3080828"/>
    <lineage>
        <taxon>Bacteria</taxon>
        <taxon>Pseudomonadati</taxon>
        <taxon>Pseudomonadota</taxon>
        <taxon>Alphaproteobacteria</taxon>
        <taxon>Hyphomicrobiales</taxon>
        <taxon>Beijerinckiaceae</taxon>
        <taxon>Methylocapsa</taxon>
    </lineage>
</organism>
<protein>
    <submittedName>
        <fullName evidence="1">Uncharacterized protein</fullName>
    </submittedName>
</protein>
<dbReference type="RefSeq" id="WP_407341184.1">
    <property type="nucleotide sequence ID" value="NZ_CP136863.1"/>
</dbReference>
<proteinExistence type="predicted"/>
<evidence type="ECO:0000313" key="1">
    <source>
        <dbReference type="EMBL" id="WOJ91614.1"/>
    </source>
</evidence>
<gene>
    <name evidence="1" type="ORF">RZS28_19305</name>
</gene>
<dbReference type="EMBL" id="CP136863">
    <property type="protein sequence ID" value="WOJ91614.1"/>
    <property type="molecule type" value="Genomic_DNA"/>
</dbReference>
<reference evidence="1 2" key="1">
    <citation type="submission" date="2023-10" db="EMBL/GenBank/DDBJ databases">
        <title>Novel methanotroph of the genus Methylocapsa from a subarctic wetland.</title>
        <authorList>
            <person name="Belova S.E."/>
            <person name="Oshkin I.Y."/>
            <person name="Miroshnikov K."/>
            <person name="Dedysh S.N."/>
        </authorList>
    </citation>
    <scope>NUCLEOTIDE SEQUENCE [LARGE SCALE GENOMIC DNA]</scope>
    <source>
        <strain evidence="1 2">RX1</strain>
        <plasmid evidence="1 2">pRX1</plasmid>
    </source>
</reference>
<accession>A0ABZ0HWE9</accession>
<dbReference type="Proteomes" id="UP001626536">
    <property type="component" value="Plasmid pRX1"/>
</dbReference>
<name>A0ABZ0HWE9_9HYPH</name>